<comment type="cofactor">
    <cofactor evidence="1">
        <name>Zn(2+)</name>
        <dbReference type="ChEBI" id="CHEBI:29105"/>
    </cofactor>
</comment>
<dbReference type="SUPFAM" id="SSF55486">
    <property type="entry name" value="Metalloproteases ('zincins'), catalytic domain"/>
    <property type="match status" value="1"/>
</dbReference>
<keyword evidence="7" id="KW-0482">Metalloprotease</keyword>
<sequence length="638" mass="72737">MDKINEQELKNDFYKAVNGDWEAKAVIPSDHSSIGGFMDLVDNIEETLMKDFDDLKAGKIKPENDEMVEFKKYYDLATDFEKKENDGVKPLLPILKRIEEVKSFNDLNEQFSDWTLSGLPTPIDFGVEADMKQAKMNVLYVDGGPLFLPDRSYYDKENQQGAMLMNVFQNMAVKLLKMVGYNDAQAKNIWSAAERFDRSMAPYVLTAEQKADIKNIYNPMKFDEIASKSKAIDLKHAIKELIGQVPDEAIVTEPKFLDNLDKVVNEETFNDMKNWMLVQTVTSFSNTLNEEYRQVSGEFSRALSGKKEAQSREKAAYNFAANVFSQIVGDYYGRKYFGEKAKQDVYNMVVKMINVYEKRLQNNTWLSESTKQKAIVKLKALGIHVGYPDKINPLFSKFKVTSKADGGTLFENTEKINRMVAEDNMSKWHKPVDRSLWGMSANMVNAYYSPTENQIVFPAAILQAPFYSLKQSSSQNFGGIGAVMAHEISHAFDNNGSKFDENGNLANWWTEEDHEYFGKLAQNMIKEFDGIDFAGQKVNGKLTVSENIADAGGLSCAEEAAKGEDDCNLREFFINWARIWRNKSTEQIKQLLLSIDVHAPAELRATVQVKNLDDFYTTFDVTEKDQMYLKPSDRVQIW</sequence>
<dbReference type="RefSeq" id="WP_248601557.1">
    <property type="nucleotide sequence ID" value="NZ_JAJIAO010000002.1"/>
</dbReference>
<gene>
    <name evidence="10" type="ORF">LNP07_02860</name>
</gene>
<dbReference type="InterPro" id="IPR042089">
    <property type="entry name" value="Peptidase_M13_dom_2"/>
</dbReference>
<dbReference type="EMBL" id="JAJIAO010000002">
    <property type="protein sequence ID" value="MCK8624448.1"/>
    <property type="molecule type" value="Genomic_DNA"/>
</dbReference>
<evidence type="ECO:0000256" key="5">
    <source>
        <dbReference type="ARBA" id="ARBA00022801"/>
    </source>
</evidence>
<protein>
    <submittedName>
        <fullName evidence="10">M13 family metallopeptidase</fullName>
    </submittedName>
</protein>
<dbReference type="Proteomes" id="UP001522905">
    <property type="component" value="Unassembled WGS sequence"/>
</dbReference>
<dbReference type="InterPro" id="IPR024079">
    <property type="entry name" value="MetalloPept_cat_dom_sf"/>
</dbReference>
<dbReference type="InterPro" id="IPR008753">
    <property type="entry name" value="Peptidase_M13_N"/>
</dbReference>
<evidence type="ECO:0000256" key="2">
    <source>
        <dbReference type="ARBA" id="ARBA00007357"/>
    </source>
</evidence>
<keyword evidence="5" id="KW-0378">Hydrolase</keyword>
<evidence type="ECO:0000256" key="3">
    <source>
        <dbReference type="ARBA" id="ARBA00022670"/>
    </source>
</evidence>
<reference evidence="10 11" key="1">
    <citation type="submission" date="2021-11" db="EMBL/GenBank/DDBJ databases">
        <title>Comparative genomics of bee honey and flower isolates.</title>
        <authorList>
            <person name="Bechtner J.D."/>
            <person name="Gallus M.K."/>
            <person name="Ehrmann M."/>
        </authorList>
    </citation>
    <scope>NUCLEOTIDE SEQUENCE [LARGE SCALE GENOMIC DNA]</scope>
    <source>
        <strain evidence="10 11">M161</strain>
    </source>
</reference>
<dbReference type="PANTHER" id="PTHR11733:SF167">
    <property type="entry name" value="FI17812P1-RELATED"/>
    <property type="match status" value="1"/>
</dbReference>
<dbReference type="PROSITE" id="PS51885">
    <property type="entry name" value="NEPRILYSIN"/>
    <property type="match status" value="1"/>
</dbReference>
<evidence type="ECO:0000259" key="9">
    <source>
        <dbReference type="Pfam" id="PF05649"/>
    </source>
</evidence>
<dbReference type="InterPro" id="IPR018497">
    <property type="entry name" value="Peptidase_M13_C"/>
</dbReference>
<evidence type="ECO:0000256" key="7">
    <source>
        <dbReference type="ARBA" id="ARBA00023049"/>
    </source>
</evidence>
<evidence type="ECO:0000313" key="11">
    <source>
        <dbReference type="Proteomes" id="UP001522905"/>
    </source>
</evidence>
<feature type="domain" description="Peptidase M13 N-terminal" evidence="9">
    <location>
        <begin position="10"/>
        <end position="388"/>
    </location>
</feature>
<keyword evidence="11" id="KW-1185">Reference proteome</keyword>
<dbReference type="Gene3D" id="1.10.1380.10">
    <property type="entry name" value="Neutral endopeptidase , domain2"/>
    <property type="match status" value="1"/>
</dbReference>
<accession>A0ABT0I0X8</accession>
<comment type="similarity">
    <text evidence="2">Belongs to the peptidase M13 family.</text>
</comment>
<name>A0ABT0I0X8_9LACO</name>
<organism evidence="10 11">
    <name type="scientific">Apilactobacillus xinyiensis</name>
    <dbReference type="NCBI Taxonomy" id="2841032"/>
    <lineage>
        <taxon>Bacteria</taxon>
        <taxon>Bacillati</taxon>
        <taxon>Bacillota</taxon>
        <taxon>Bacilli</taxon>
        <taxon>Lactobacillales</taxon>
        <taxon>Lactobacillaceae</taxon>
        <taxon>Apilactobacillus</taxon>
    </lineage>
</organism>
<evidence type="ECO:0000256" key="4">
    <source>
        <dbReference type="ARBA" id="ARBA00022723"/>
    </source>
</evidence>
<evidence type="ECO:0000256" key="1">
    <source>
        <dbReference type="ARBA" id="ARBA00001947"/>
    </source>
</evidence>
<evidence type="ECO:0000259" key="8">
    <source>
        <dbReference type="Pfam" id="PF01431"/>
    </source>
</evidence>
<comment type="caution">
    <text evidence="10">The sequence shown here is derived from an EMBL/GenBank/DDBJ whole genome shotgun (WGS) entry which is preliminary data.</text>
</comment>
<dbReference type="PRINTS" id="PR00786">
    <property type="entry name" value="NEPRILYSIN"/>
</dbReference>
<evidence type="ECO:0000313" key="10">
    <source>
        <dbReference type="EMBL" id="MCK8624448.1"/>
    </source>
</evidence>
<evidence type="ECO:0000256" key="6">
    <source>
        <dbReference type="ARBA" id="ARBA00022833"/>
    </source>
</evidence>
<dbReference type="CDD" id="cd08662">
    <property type="entry name" value="M13"/>
    <property type="match status" value="1"/>
</dbReference>
<keyword evidence="6" id="KW-0862">Zinc</keyword>
<dbReference type="InterPro" id="IPR000718">
    <property type="entry name" value="Peptidase_M13"/>
</dbReference>
<proteinExistence type="inferred from homology"/>
<keyword evidence="3" id="KW-0645">Protease</keyword>
<dbReference type="PANTHER" id="PTHR11733">
    <property type="entry name" value="ZINC METALLOPROTEASE FAMILY M13 NEPRILYSIN-RELATED"/>
    <property type="match status" value="1"/>
</dbReference>
<keyword evidence="4" id="KW-0479">Metal-binding</keyword>
<feature type="domain" description="Peptidase M13 C-terminal" evidence="8">
    <location>
        <begin position="445"/>
        <end position="635"/>
    </location>
</feature>
<dbReference type="Gene3D" id="3.40.390.10">
    <property type="entry name" value="Collagenase (Catalytic Domain)"/>
    <property type="match status" value="1"/>
</dbReference>
<dbReference type="Pfam" id="PF01431">
    <property type="entry name" value="Peptidase_M13"/>
    <property type="match status" value="1"/>
</dbReference>
<dbReference type="Pfam" id="PF05649">
    <property type="entry name" value="Peptidase_M13_N"/>
    <property type="match status" value="1"/>
</dbReference>